<evidence type="ECO:0000313" key="4">
    <source>
        <dbReference type="Proteomes" id="UP001054857"/>
    </source>
</evidence>
<gene>
    <name evidence="3" type="ORF">Agub_g10980</name>
</gene>
<feature type="signal peptide" evidence="2">
    <location>
        <begin position="1"/>
        <end position="26"/>
    </location>
</feature>
<dbReference type="EMBL" id="BMAR01000027">
    <property type="protein sequence ID" value="GFR48966.1"/>
    <property type="molecule type" value="Genomic_DNA"/>
</dbReference>
<evidence type="ECO:0000256" key="2">
    <source>
        <dbReference type="SAM" id="SignalP"/>
    </source>
</evidence>
<comment type="caution">
    <text evidence="3">The sequence shown here is derived from an EMBL/GenBank/DDBJ whole genome shotgun (WGS) entry which is preliminary data.</text>
</comment>
<keyword evidence="4" id="KW-1185">Reference proteome</keyword>
<sequence length="341" mass="36638">LLIESLIHSLLLLWLNLVGPLEHSSGTMQAALKLFRSNTAERPLLYCVNIVYNPLSIGNFGCQYRCASVALTPHGEPLKPVERKIVAGVTRMILEAYRESLNPNPKPKPKQKPKLRPPKKYPVGQETVDESRGFCFPMGTLGNVDGVRHCTTHFGKLLDKSGLFVYKKGIPNPMVSLRSMADVVAQGEPWTYLPADLYTLQPPHAYQLLVEGPKMKKKKKEPAAVTATPDIQKPAAVTATPDIQKPAAVTATPDIQKPAAVTAIPDIQKPAAVTATPDIQKPAAVTATPDIQKPAAVTATPDIQKPPSSSQDSPEPQSSPPRNPASSISSSSPAEAPEPAK</sequence>
<dbReference type="Proteomes" id="UP001054857">
    <property type="component" value="Unassembled WGS sequence"/>
</dbReference>
<dbReference type="AlphaFoldDB" id="A0AAD3HQ95"/>
<feature type="compositionally biased region" description="Low complexity" evidence="1">
    <location>
        <begin position="306"/>
        <end position="316"/>
    </location>
</feature>
<feature type="region of interest" description="Disordered" evidence="1">
    <location>
        <begin position="100"/>
        <end position="125"/>
    </location>
</feature>
<protein>
    <submittedName>
        <fullName evidence="3">Uncharacterized protein</fullName>
    </submittedName>
</protein>
<keyword evidence="2" id="KW-0732">Signal</keyword>
<feature type="region of interest" description="Disordered" evidence="1">
    <location>
        <begin position="283"/>
        <end position="341"/>
    </location>
</feature>
<proteinExistence type="predicted"/>
<feature type="compositionally biased region" description="Basic residues" evidence="1">
    <location>
        <begin position="107"/>
        <end position="119"/>
    </location>
</feature>
<accession>A0AAD3HQ95</accession>
<organism evidence="3 4">
    <name type="scientific">Astrephomene gubernaculifera</name>
    <dbReference type="NCBI Taxonomy" id="47775"/>
    <lineage>
        <taxon>Eukaryota</taxon>
        <taxon>Viridiplantae</taxon>
        <taxon>Chlorophyta</taxon>
        <taxon>core chlorophytes</taxon>
        <taxon>Chlorophyceae</taxon>
        <taxon>CS clade</taxon>
        <taxon>Chlamydomonadales</taxon>
        <taxon>Astrephomenaceae</taxon>
        <taxon>Astrephomene</taxon>
    </lineage>
</organism>
<reference evidence="3 4" key="1">
    <citation type="journal article" date="2021" name="Sci. Rep.">
        <title>Genome sequencing of the multicellular alga Astrephomene provides insights into convergent evolution of germ-soma differentiation.</title>
        <authorList>
            <person name="Yamashita S."/>
            <person name="Yamamoto K."/>
            <person name="Matsuzaki R."/>
            <person name="Suzuki S."/>
            <person name="Yamaguchi H."/>
            <person name="Hirooka S."/>
            <person name="Minakuchi Y."/>
            <person name="Miyagishima S."/>
            <person name="Kawachi M."/>
            <person name="Toyoda A."/>
            <person name="Nozaki H."/>
        </authorList>
    </citation>
    <scope>NUCLEOTIDE SEQUENCE [LARGE SCALE GENOMIC DNA]</scope>
    <source>
        <strain evidence="3 4">NIES-4017</strain>
    </source>
</reference>
<feature type="non-terminal residue" evidence="3">
    <location>
        <position position="1"/>
    </location>
</feature>
<evidence type="ECO:0000256" key="1">
    <source>
        <dbReference type="SAM" id="MobiDB-lite"/>
    </source>
</evidence>
<name>A0AAD3HQ95_9CHLO</name>
<feature type="chain" id="PRO_5041989293" evidence="2">
    <location>
        <begin position="27"/>
        <end position="341"/>
    </location>
</feature>
<evidence type="ECO:0000313" key="3">
    <source>
        <dbReference type="EMBL" id="GFR48966.1"/>
    </source>
</evidence>
<feature type="compositionally biased region" description="Low complexity" evidence="1">
    <location>
        <begin position="324"/>
        <end position="341"/>
    </location>
</feature>